<evidence type="ECO:0000256" key="2">
    <source>
        <dbReference type="ARBA" id="ARBA00022617"/>
    </source>
</evidence>
<reference evidence="8 9" key="1">
    <citation type="submission" date="2017-07" db="EMBL/GenBank/DDBJ databases">
        <title>The new phylogeny of genus Mycobacterium.</title>
        <authorList>
            <person name="Tortoli E."/>
            <person name="Trovato A."/>
            <person name="Cirillo D.M."/>
        </authorList>
    </citation>
    <scope>NUCLEOTIDE SEQUENCE [LARGE SCALE GENOMIC DNA]</scope>
    <source>
        <strain evidence="8 9">ATCC 33027</strain>
    </source>
</reference>
<dbReference type="GO" id="GO:0020037">
    <property type="term" value="F:heme binding"/>
    <property type="evidence" value="ECO:0007669"/>
    <property type="project" value="InterPro"/>
</dbReference>
<name>A0A255DA90_9MYCO</name>
<evidence type="ECO:0000256" key="3">
    <source>
        <dbReference type="ARBA" id="ARBA00022723"/>
    </source>
</evidence>
<evidence type="ECO:0000313" key="8">
    <source>
        <dbReference type="EMBL" id="OYN76184.1"/>
    </source>
</evidence>
<evidence type="ECO:0000256" key="5">
    <source>
        <dbReference type="ARBA" id="ARBA00023004"/>
    </source>
</evidence>
<dbReference type="Pfam" id="PF00067">
    <property type="entry name" value="p450"/>
    <property type="match status" value="1"/>
</dbReference>
<dbReference type="PANTHER" id="PTHR46696">
    <property type="entry name" value="P450, PUTATIVE (EUROFUNG)-RELATED"/>
    <property type="match status" value="1"/>
</dbReference>
<comment type="caution">
    <text evidence="8">The sequence shown here is derived from an EMBL/GenBank/DDBJ whole genome shotgun (WGS) entry which is preliminary data.</text>
</comment>
<dbReference type="SUPFAM" id="SSF48264">
    <property type="entry name" value="Cytochrome P450"/>
    <property type="match status" value="1"/>
</dbReference>
<protein>
    <recommendedName>
        <fullName evidence="10">Cytochrome P450</fullName>
    </recommendedName>
</protein>
<organism evidence="8 9">
    <name type="scientific">Mycolicibacterium sphagni</name>
    <dbReference type="NCBI Taxonomy" id="1786"/>
    <lineage>
        <taxon>Bacteria</taxon>
        <taxon>Bacillati</taxon>
        <taxon>Actinomycetota</taxon>
        <taxon>Actinomycetes</taxon>
        <taxon>Mycobacteriales</taxon>
        <taxon>Mycobacteriaceae</taxon>
        <taxon>Mycolicibacterium</taxon>
    </lineage>
</organism>
<dbReference type="InterPro" id="IPR017972">
    <property type="entry name" value="Cyt_P450_CS"/>
</dbReference>
<evidence type="ECO:0008006" key="10">
    <source>
        <dbReference type="Google" id="ProtNLM"/>
    </source>
</evidence>
<comment type="similarity">
    <text evidence="1 7">Belongs to the cytochrome P450 family.</text>
</comment>
<dbReference type="GO" id="GO:0016705">
    <property type="term" value="F:oxidoreductase activity, acting on paired donors, with incorporation or reduction of molecular oxygen"/>
    <property type="evidence" value="ECO:0007669"/>
    <property type="project" value="InterPro"/>
</dbReference>
<dbReference type="OrthoDB" id="3209493at2"/>
<sequence length="389" mass="41885">MRADVEFDHYLLSAAADPHPEVARLREQCPVAHTDAHDGYWVLSTYDNVWAAALDTATFSSSSGASIPPSGLGIPLIPLEVDPPRHTGYRRVLGRYLLSKALARFEEPIRAHVRGAIDTFAPKGSCDISTELLFPMATYALGLVFGLPAERGPELEQIATSLIRLGDTSAAMRLYTVFAEVIADRKANPADDLPSGLVSSTVGGVALTDEEIVLCCFTIFGAGLETVASAGAHMLAILAEHPADREVLCAEPTRIPQAVEELLRLVSPLPAMSRTATKDVVVGDHQISAGERVLLMWIAANRDPEVFADPGRLNFDRDKASVAFGVGPHRCIGAHLARLELRIMLEELLNTMPDYRITDPDQVVRFAGAARGVASMPISFTASSPSRGR</sequence>
<evidence type="ECO:0000256" key="1">
    <source>
        <dbReference type="ARBA" id="ARBA00010617"/>
    </source>
</evidence>
<gene>
    <name evidence="8" type="ORF">CG716_22815</name>
</gene>
<dbReference type="InterPro" id="IPR001128">
    <property type="entry name" value="Cyt_P450"/>
</dbReference>
<keyword evidence="5 7" id="KW-0408">Iron</keyword>
<dbReference type="InterPro" id="IPR002397">
    <property type="entry name" value="Cyt_P450_B"/>
</dbReference>
<dbReference type="AlphaFoldDB" id="A0A255DA90"/>
<dbReference type="Gene3D" id="1.10.630.10">
    <property type="entry name" value="Cytochrome P450"/>
    <property type="match status" value="1"/>
</dbReference>
<dbReference type="GO" id="GO:0004497">
    <property type="term" value="F:monooxygenase activity"/>
    <property type="evidence" value="ECO:0007669"/>
    <property type="project" value="UniProtKB-KW"/>
</dbReference>
<dbReference type="EMBL" id="NOZR01000023">
    <property type="protein sequence ID" value="OYN76184.1"/>
    <property type="molecule type" value="Genomic_DNA"/>
</dbReference>
<evidence type="ECO:0000256" key="6">
    <source>
        <dbReference type="ARBA" id="ARBA00023033"/>
    </source>
</evidence>
<dbReference type="PRINTS" id="PR00385">
    <property type="entry name" value="P450"/>
</dbReference>
<dbReference type="InterPro" id="IPR036396">
    <property type="entry name" value="Cyt_P450_sf"/>
</dbReference>
<evidence type="ECO:0000256" key="7">
    <source>
        <dbReference type="RuleBase" id="RU000461"/>
    </source>
</evidence>
<keyword evidence="9" id="KW-1185">Reference proteome</keyword>
<dbReference type="RefSeq" id="WP_094483399.1">
    <property type="nucleotide sequence ID" value="NZ_NOZR01000023.1"/>
</dbReference>
<keyword evidence="3 7" id="KW-0479">Metal-binding</keyword>
<dbReference type="PROSITE" id="PS00086">
    <property type="entry name" value="CYTOCHROME_P450"/>
    <property type="match status" value="1"/>
</dbReference>
<dbReference type="PRINTS" id="PR00359">
    <property type="entry name" value="BP450"/>
</dbReference>
<keyword evidence="2 7" id="KW-0349">Heme</keyword>
<dbReference type="Proteomes" id="UP000216063">
    <property type="component" value="Unassembled WGS sequence"/>
</dbReference>
<dbReference type="PANTHER" id="PTHR46696:SF6">
    <property type="entry name" value="P450, PUTATIVE (EUROFUNG)-RELATED"/>
    <property type="match status" value="1"/>
</dbReference>
<evidence type="ECO:0000256" key="4">
    <source>
        <dbReference type="ARBA" id="ARBA00023002"/>
    </source>
</evidence>
<keyword evidence="6 7" id="KW-0503">Monooxygenase</keyword>
<keyword evidence="4 7" id="KW-0560">Oxidoreductase</keyword>
<dbReference type="GO" id="GO:0005506">
    <property type="term" value="F:iron ion binding"/>
    <property type="evidence" value="ECO:0007669"/>
    <property type="project" value="InterPro"/>
</dbReference>
<proteinExistence type="inferred from homology"/>
<evidence type="ECO:0000313" key="9">
    <source>
        <dbReference type="Proteomes" id="UP000216063"/>
    </source>
</evidence>
<accession>A0A255DA90</accession>